<evidence type="ECO:0000313" key="1">
    <source>
        <dbReference type="EMBL" id="BBF90580.1"/>
    </source>
</evidence>
<name>A0A3Q9WRB5_9VIRU</name>
<sequence length="44" mass="4385">MGPPRDPAARSEAMLQAGVLIGVQPVGCVSSRALDQHGLVGGAD</sequence>
<proteinExistence type="predicted"/>
<dbReference type="EMBL" id="LC413505">
    <property type="protein sequence ID" value="BBF90580.1"/>
    <property type="molecule type" value="Genomic_RNA"/>
</dbReference>
<reference evidence="1" key="1">
    <citation type="submission" date="2018-07" db="EMBL/GenBank/DDBJ databases">
        <title>Three ourmia-like viruses and their associated RNAs in Pyricularia oryzae.</title>
        <authorList>
            <person name="Ohkita S."/>
            <person name="Lee Y."/>
            <person name="Nguyen Q."/>
            <person name="Ikeda K."/>
            <person name="Suzuki N."/>
            <person name="Nakayashiki H."/>
        </authorList>
    </citation>
    <scope>NUCLEOTIDE SEQUENCE</scope>
    <source>
        <strain evidence="1">PoOLV3-ARNA</strain>
    </source>
</reference>
<organism evidence="1">
    <name type="scientific">Pyricularia oryzae ourmia-like virus 3 associated RNA</name>
    <dbReference type="NCBI Taxonomy" id="2291944"/>
    <lineage>
        <taxon>Viruses</taxon>
        <taxon>Riboviria</taxon>
        <taxon>Orthornavirae</taxon>
        <taxon>Lenarviricota</taxon>
        <taxon>Miaviricetes</taxon>
        <taxon>Ourlivirales</taxon>
        <taxon>Botourmiaviridae</taxon>
        <taxon>Ourmiavirus</taxon>
    </lineage>
</organism>
<protein>
    <submittedName>
        <fullName evidence="1">Uncharacterized protein</fullName>
    </submittedName>
</protein>
<accession>A0A3Q9WRB5</accession>